<dbReference type="PROSITE" id="PS51375">
    <property type="entry name" value="PPR"/>
    <property type="match status" value="1"/>
</dbReference>
<keyword evidence="5" id="KW-1185">Reference proteome</keyword>
<dbReference type="PANTHER" id="PTHR45717">
    <property type="entry name" value="OS12G0527900 PROTEIN"/>
    <property type="match status" value="1"/>
</dbReference>
<evidence type="ECO:0000256" key="2">
    <source>
        <dbReference type="ARBA" id="ARBA00022737"/>
    </source>
</evidence>
<keyword evidence="2" id="KW-0677">Repeat</keyword>
<reference evidence="4 5" key="1">
    <citation type="submission" date="2024-11" db="EMBL/GenBank/DDBJ databases">
        <title>A near-complete genome assembly of Cinchona calisaya.</title>
        <authorList>
            <person name="Lian D.C."/>
            <person name="Zhao X.W."/>
            <person name="Wei L."/>
        </authorList>
    </citation>
    <scope>NUCLEOTIDE SEQUENCE [LARGE SCALE GENOMIC DNA]</scope>
    <source>
        <tissue evidence="4">Nenye</tissue>
    </source>
</reference>
<dbReference type="SUPFAM" id="SSF48452">
    <property type="entry name" value="TPR-like"/>
    <property type="match status" value="1"/>
</dbReference>
<feature type="repeat" description="PPR" evidence="3">
    <location>
        <begin position="169"/>
        <end position="203"/>
    </location>
</feature>
<organism evidence="4 5">
    <name type="scientific">Cinchona calisaya</name>
    <dbReference type="NCBI Taxonomy" id="153742"/>
    <lineage>
        <taxon>Eukaryota</taxon>
        <taxon>Viridiplantae</taxon>
        <taxon>Streptophyta</taxon>
        <taxon>Embryophyta</taxon>
        <taxon>Tracheophyta</taxon>
        <taxon>Spermatophyta</taxon>
        <taxon>Magnoliopsida</taxon>
        <taxon>eudicotyledons</taxon>
        <taxon>Gunneridae</taxon>
        <taxon>Pentapetalae</taxon>
        <taxon>asterids</taxon>
        <taxon>lamiids</taxon>
        <taxon>Gentianales</taxon>
        <taxon>Rubiaceae</taxon>
        <taxon>Cinchonoideae</taxon>
        <taxon>Cinchoneae</taxon>
        <taxon>Cinchona</taxon>
    </lineage>
</organism>
<dbReference type="Gene3D" id="1.25.40.10">
    <property type="entry name" value="Tetratricopeptide repeat domain"/>
    <property type="match status" value="2"/>
</dbReference>
<evidence type="ECO:0000313" key="4">
    <source>
        <dbReference type="EMBL" id="KAL3509385.1"/>
    </source>
</evidence>
<dbReference type="Pfam" id="PF01535">
    <property type="entry name" value="PPR"/>
    <property type="match status" value="2"/>
</dbReference>
<dbReference type="Proteomes" id="UP001630127">
    <property type="component" value="Unassembled WGS sequence"/>
</dbReference>
<dbReference type="NCBIfam" id="TIGR00756">
    <property type="entry name" value="PPR"/>
    <property type="match status" value="2"/>
</dbReference>
<dbReference type="PANTHER" id="PTHR45717:SF10">
    <property type="entry name" value="OS10G0501000 PROTEIN"/>
    <property type="match status" value="1"/>
</dbReference>
<protein>
    <recommendedName>
        <fullName evidence="6">Pentatricopeptide repeat-containing protein</fullName>
    </recommendedName>
</protein>
<dbReference type="InterPro" id="IPR011990">
    <property type="entry name" value="TPR-like_helical_dom_sf"/>
</dbReference>
<dbReference type="InterPro" id="IPR002885">
    <property type="entry name" value="PPR_rpt"/>
</dbReference>
<evidence type="ECO:0000256" key="1">
    <source>
        <dbReference type="ARBA" id="ARBA00007626"/>
    </source>
</evidence>
<sequence>MIKTLKLLISSKNPNHNWNVASGFSSFSTKTLLSSSDNLFKRILPAGDPKVSIVPILDQWVQEGRPLNQSELKSAVKLLRNCKRYTHALQLAEWMKDSSNLSPADIAIRLDLISRVRGLREAEKYFNDVSDTSKTYKVYGSLLNCYASYKLVDKAEEIMQIMRQSGCNMELSYNIMLNLYSKLRKCEKLEKLVQEMEKDGLSCGKSTYYILLNASAADSDIEAMEKLFKKMEMDPVVNVNWHAYVIAAKGYSKAGLRDKASDMLKKAKNLIRRSDTGPAYHFLLSMYASLGNKDEVNEIWHLYKKRGLRRNMGYFYMINSLIRLDDINGAEKIFQEWEAINTSYDFRILNTLINAYTKKGLLREAEALVNKAVECEKKVPASTWDHLSTGYYKDNQMEKAAYAMKNAVFSCKGTSWTLNCITLKACLEYMKVKGDVEREKIVRLLAEQGIILENVTRLHETGSCEFSIFDELEKNDEEIDSLLLGSKSEVMTDNNHSNEMYGLNNS</sequence>
<gene>
    <name evidence="4" type="ORF">ACH5RR_028786</name>
</gene>
<comment type="caution">
    <text evidence="4">The sequence shown here is derived from an EMBL/GenBank/DDBJ whole genome shotgun (WGS) entry which is preliminary data.</text>
</comment>
<dbReference type="Pfam" id="PF13041">
    <property type="entry name" value="PPR_2"/>
    <property type="match status" value="1"/>
</dbReference>
<evidence type="ECO:0008006" key="6">
    <source>
        <dbReference type="Google" id="ProtNLM"/>
    </source>
</evidence>
<dbReference type="EMBL" id="JBJUIK010000012">
    <property type="protein sequence ID" value="KAL3509385.1"/>
    <property type="molecule type" value="Genomic_DNA"/>
</dbReference>
<comment type="similarity">
    <text evidence="1">Belongs to the PPR family. P subfamily.</text>
</comment>
<dbReference type="AlphaFoldDB" id="A0ABD2YTE4"/>
<evidence type="ECO:0000313" key="5">
    <source>
        <dbReference type="Proteomes" id="UP001630127"/>
    </source>
</evidence>
<accession>A0ABD2YTE4</accession>
<evidence type="ECO:0000256" key="3">
    <source>
        <dbReference type="PROSITE-ProRule" id="PRU00708"/>
    </source>
</evidence>
<proteinExistence type="inferred from homology"/>
<name>A0ABD2YTE4_9GENT</name>
<dbReference type="GO" id="GO:0003729">
    <property type="term" value="F:mRNA binding"/>
    <property type="evidence" value="ECO:0007669"/>
    <property type="project" value="UniProtKB-ARBA"/>
</dbReference>